<evidence type="ECO:0000313" key="2">
    <source>
        <dbReference type="EMBL" id="MDE4907349.1"/>
    </source>
</evidence>
<evidence type="ECO:0000259" key="1">
    <source>
        <dbReference type="Pfam" id="PF02350"/>
    </source>
</evidence>
<comment type="caution">
    <text evidence="2">The sequence shown here is derived from an EMBL/GenBank/DDBJ whole genome shotgun (WGS) entry which is preliminary data.</text>
</comment>
<dbReference type="PANTHER" id="PTHR43174">
    <property type="entry name" value="UDP-N-ACETYLGLUCOSAMINE 2-EPIMERASE"/>
    <property type="match status" value="1"/>
</dbReference>
<keyword evidence="2" id="KW-0413">Isomerase</keyword>
<dbReference type="AlphaFoldDB" id="A0A9Q4KRR0"/>
<dbReference type="InterPro" id="IPR003331">
    <property type="entry name" value="UDP_GlcNAc_Epimerase_2_dom"/>
</dbReference>
<sequence length="367" mass="41908">MKVLTILGTRPEIIRLSRIIPKLDKLCDHIVIHTGQNYDPNLNDIFFEDLNLRQPDYFLGVQGKSFGDQVGKILTGCEEIMLSEKPDRVLILGDTNSSLCSIVAKRLGIPVFHMEAGNRCYDDRVPEEVNRRIIDHSSDILLPYTERSRANLIQEGIVSKRIFAIGNPINEVIAYYNDTIEQSDIVQRLGLKKREYFLVTLHRAENVDVEERLRALMQGLQSIYEEYQMPIICSLHPRTKDKMHRFGLENDHPGIQFHAPFGFFDFINLEQNARCVLSDSGTVQEECCIFNVPNVTMRDVTERPETLECGSNILSGAEPEDIMRCIACVLENRGQWAVPPEYLVDNVSDTVVKIVLGYHNMLKCPEI</sequence>
<dbReference type="GO" id="GO:0008761">
    <property type="term" value="F:UDP-N-acetylglucosamine 2-epimerase activity"/>
    <property type="evidence" value="ECO:0007669"/>
    <property type="project" value="UniProtKB-EC"/>
</dbReference>
<feature type="domain" description="UDP-N-acetylglucosamine 2-epimerase" evidence="1">
    <location>
        <begin position="27"/>
        <end position="354"/>
    </location>
</feature>
<protein>
    <submittedName>
        <fullName evidence="2">UDP-N-acetylglucosamine 2-epimerase (Non-hydrolyzing)</fullName>
        <ecNumber evidence="2">5.1.3.14</ecNumber>
    </submittedName>
</protein>
<accession>A0A9Q4KRR0</accession>
<dbReference type="CDD" id="cd03786">
    <property type="entry name" value="GTB_UDP-GlcNAc_2-Epimerase"/>
    <property type="match status" value="1"/>
</dbReference>
<reference evidence="2" key="1">
    <citation type="submission" date="2022-01" db="EMBL/GenBank/DDBJ databases">
        <title>Draft genome of Methanogenium marinum DSM 15558.</title>
        <authorList>
            <person name="Chen S.-C."/>
            <person name="You Y.-T."/>
        </authorList>
    </citation>
    <scope>NUCLEOTIDE SEQUENCE</scope>
    <source>
        <strain evidence="2">DSM 15558</strain>
    </source>
</reference>
<name>A0A9Q4KRR0_9EURY</name>
<dbReference type="SUPFAM" id="SSF53756">
    <property type="entry name" value="UDP-Glycosyltransferase/glycogen phosphorylase"/>
    <property type="match status" value="1"/>
</dbReference>
<dbReference type="Pfam" id="PF02350">
    <property type="entry name" value="Epimerase_2"/>
    <property type="match status" value="1"/>
</dbReference>
<dbReference type="RefSeq" id="WP_274924006.1">
    <property type="nucleotide sequence ID" value="NZ_JAKELO010000002.1"/>
</dbReference>
<dbReference type="Proteomes" id="UP001143747">
    <property type="component" value="Unassembled WGS sequence"/>
</dbReference>
<gene>
    <name evidence="2" type="primary">wecB</name>
    <name evidence="2" type="ORF">L0665_01775</name>
</gene>
<dbReference type="InterPro" id="IPR029767">
    <property type="entry name" value="WecB-like"/>
</dbReference>
<proteinExistence type="predicted"/>
<organism evidence="2 3">
    <name type="scientific">Methanogenium marinum</name>
    <dbReference type="NCBI Taxonomy" id="348610"/>
    <lineage>
        <taxon>Archaea</taxon>
        <taxon>Methanobacteriati</taxon>
        <taxon>Methanobacteriota</taxon>
        <taxon>Stenosarchaea group</taxon>
        <taxon>Methanomicrobia</taxon>
        <taxon>Methanomicrobiales</taxon>
        <taxon>Methanomicrobiaceae</taxon>
        <taxon>Methanogenium</taxon>
    </lineage>
</organism>
<dbReference type="EC" id="5.1.3.14" evidence="2"/>
<dbReference type="EMBL" id="JAKELO010000002">
    <property type="protein sequence ID" value="MDE4907349.1"/>
    <property type="molecule type" value="Genomic_DNA"/>
</dbReference>
<dbReference type="NCBIfam" id="TIGR00236">
    <property type="entry name" value="wecB"/>
    <property type="match status" value="1"/>
</dbReference>
<dbReference type="PANTHER" id="PTHR43174:SF1">
    <property type="entry name" value="UDP-N-ACETYLGLUCOSAMINE 2-EPIMERASE"/>
    <property type="match status" value="1"/>
</dbReference>
<evidence type="ECO:0000313" key="3">
    <source>
        <dbReference type="Proteomes" id="UP001143747"/>
    </source>
</evidence>
<dbReference type="Gene3D" id="3.40.50.2000">
    <property type="entry name" value="Glycogen Phosphorylase B"/>
    <property type="match status" value="2"/>
</dbReference>
<keyword evidence="3" id="KW-1185">Reference proteome</keyword>